<evidence type="ECO:0000256" key="1">
    <source>
        <dbReference type="ARBA" id="ARBA00022679"/>
    </source>
</evidence>
<dbReference type="RefSeq" id="WP_177134725.1">
    <property type="nucleotide sequence ID" value="NZ_JAGPWB010000050.1"/>
</dbReference>
<accession>A0A7Y8KWJ5</accession>
<name>A0A7Y8KWJ5_9BURK</name>
<dbReference type="SUPFAM" id="SSF89796">
    <property type="entry name" value="CoA-transferase family III (CaiB/BaiF)"/>
    <property type="match status" value="1"/>
</dbReference>
<dbReference type="InterPro" id="IPR050483">
    <property type="entry name" value="CoA-transferase_III_domain"/>
</dbReference>
<keyword evidence="1 2" id="KW-0808">Transferase</keyword>
<dbReference type="InterPro" id="IPR003673">
    <property type="entry name" value="CoA-Trfase_fam_III"/>
</dbReference>
<sequence length="407" mass="43727">MQGILSGITVVDLSRLIAGPYAAMVLADLGARVIKVEAMTGEEGRHFGPPFYGDSSVAFMTCNRGKESIALDIRTPAGRAVLERLISKAQVLVHNFRPDFAEAHALTYEAVRRINPTLVYYMVSAFGEQGDYRLRPSVDSVVQGMTGAFYASGEEGNPPVRIGLPIIDVASGMCGALGVLAAVMHWQQTGQGQRVELSLADTMFNFMASKVGEYAVEQREPVRAVNLPIAVPSRHFRGSDGAWFSVSVVNEGAFKRFCTAIERLEWLNDPRYQRNAVRIANRPALLAELEAIFITRAAAAWVVAFEAADIPCGPVNTVTDAMADPVLAARFVEHPEMPGLPLIPFPAQLAAGMRKIGEMPAPPALGQHTGQVLGELGYGAPEIAQLVRDGVVRLQETAMASTAGGKP</sequence>
<dbReference type="Proteomes" id="UP000545507">
    <property type="component" value="Unassembled WGS sequence"/>
</dbReference>
<dbReference type="AlphaFoldDB" id="A0A7Y8KWJ5"/>
<evidence type="ECO:0000313" key="2">
    <source>
        <dbReference type="EMBL" id="NWF45074.1"/>
    </source>
</evidence>
<protein>
    <submittedName>
        <fullName evidence="2">CoA transferase</fullName>
    </submittedName>
</protein>
<dbReference type="Pfam" id="PF02515">
    <property type="entry name" value="CoA_transf_3"/>
    <property type="match status" value="1"/>
</dbReference>
<dbReference type="GO" id="GO:0008410">
    <property type="term" value="F:CoA-transferase activity"/>
    <property type="evidence" value="ECO:0007669"/>
    <property type="project" value="TreeGrafter"/>
</dbReference>
<keyword evidence="3" id="KW-1185">Reference proteome</keyword>
<comment type="caution">
    <text evidence="2">The sequence shown here is derived from an EMBL/GenBank/DDBJ whole genome shotgun (WGS) entry which is preliminary data.</text>
</comment>
<dbReference type="Gene3D" id="3.40.50.10540">
    <property type="entry name" value="Crotonobetainyl-coa:carnitine coa-transferase, domain 1"/>
    <property type="match status" value="1"/>
</dbReference>
<dbReference type="InterPro" id="IPR044855">
    <property type="entry name" value="CoA-Trfase_III_dom3_sf"/>
</dbReference>
<evidence type="ECO:0000313" key="3">
    <source>
        <dbReference type="Proteomes" id="UP000545507"/>
    </source>
</evidence>
<dbReference type="PANTHER" id="PTHR48207:SF4">
    <property type="entry name" value="BLL6097 PROTEIN"/>
    <property type="match status" value="1"/>
</dbReference>
<dbReference type="PANTHER" id="PTHR48207">
    <property type="entry name" value="SUCCINATE--HYDROXYMETHYLGLUTARATE COA-TRANSFERASE"/>
    <property type="match status" value="1"/>
</dbReference>
<organism evidence="2 3">
    <name type="scientific">Hydrogenophaga aromaticivorans</name>
    <dbReference type="NCBI Taxonomy" id="2610898"/>
    <lineage>
        <taxon>Bacteria</taxon>
        <taxon>Pseudomonadati</taxon>
        <taxon>Pseudomonadota</taxon>
        <taxon>Betaproteobacteria</taxon>
        <taxon>Burkholderiales</taxon>
        <taxon>Comamonadaceae</taxon>
        <taxon>Hydrogenophaga</taxon>
    </lineage>
</organism>
<proteinExistence type="predicted"/>
<dbReference type="InterPro" id="IPR023606">
    <property type="entry name" value="CoA-Trfase_III_dom_1_sf"/>
</dbReference>
<dbReference type="EMBL" id="VYGV01000006">
    <property type="protein sequence ID" value="NWF45074.1"/>
    <property type="molecule type" value="Genomic_DNA"/>
</dbReference>
<dbReference type="Gene3D" id="3.30.1540.10">
    <property type="entry name" value="formyl-coa transferase, domain 3"/>
    <property type="match status" value="1"/>
</dbReference>
<gene>
    <name evidence="2" type="ORF">F3K02_07385</name>
</gene>
<reference evidence="2 3" key="1">
    <citation type="submission" date="2019-09" db="EMBL/GenBank/DDBJ databases">
        <title>Hydrogenophaga aromatica sp. nov., isolated from a para-xylene-degrading enrichment culture.</title>
        <authorList>
            <person name="Tancsics A."/>
            <person name="Banerjee S."/>
        </authorList>
    </citation>
    <scope>NUCLEOTIDE SEQUENCE [LARGE SCALE GENOMIC DNA]</scope>
    <source>
        <strain evidence="2 3">D2P1</strain>
    </source>
</reference>